<evidence type="ECO:0000256" key="4">
    <source>
        <dbReference type="ARBA" id="ARBA00022490"/>
    </source>
</evidence>
<dbReference type="Proteomes" id="UP000604381">
    <property type="component" value="Unassembled WGS sequence"/>
</dbReference>
<keyword evidence="5 10" id="KW-0662">Pyridine nucleotide biosynthesis</keyword>
<evidence type="ECO:0000256" key="6">
    <source>
        <dbReference type="ARBA" id="ARBA00022679"/>
    </source>
</evidence>
<name>A0A930UES4_9GAMM</name>
<keyword evidence="3 10" id="KW-0004">4Fe-4S</keyword>
<keyword evidence="4 10" id="KW-0963">Cytoplasm</keyword>
<dbReference type="GO" id="GO:0051539">
    <property type="term" value="F:4 iron, 4 sulfur cluster binding"/>
    <property type="evidence" value="ECO:0007669"/>
    <property type="project" value="UniProtKB-KW"/>
</dbReference>
<evidence type="ECO:0000256" key="5">
    <source>
        <dbReference type="ARBA" id="ARBA00022642"/>
    </source>
</evidence>
<evidence type="ECO:0000256" key="3">
    <source>
        <dbReference type="ARBA" id="ARBA00022485"/>
    </source>
</evidence>
<comment type="cofactor">
    <cofactor evidence="10">
        <name>[4Fe-4S] cluster</name>
        <dbReference type="ChEBI" id="CHEBI:49883"/>
    </cofactor>
    <text evidence="10">Binds 1 [4Fe-4S] cluster per subunit.</text>
</comment>
<comment type="similarity">
    <text evidence="10">Belongs to the quinolinate synthase family. Type 3 subfamily.</text>
</comment>
<dbReference type="GO" id="GO:0005829">
    <property type="term" value="C:cytosol"/>
    <property type="evidence" value="ECO:0007669"/>
    <property type="project" value="TreeGrafter"/>
</dbReference>
<evidence type="ECO:0000256" key="8">
    <source>
        <dbReference type="ARBA" id="ARBA00023004"/>
    </source>
</evidence>
<dbReference type="PANTHER" id="PTHR30573">
    <property type="entry name" value="QUINOLINATE SYNTHETASE A"/>
    <property type="match status" value="1"/>
</dbReference>
<evidence type="ECO:0000313" key="12">
    <source>
        <dbReference type="Proteomes" id="UP000604381"/>
    </source>
</evidence>
<dbReference type="SUPFAM" id="SSF142754">
    <property type="entry name" value="NadA-like"/>
    <property type="match status" value="1"/>
</dbReference>
<comment type="pathway">
    <text evidence="1 10">Cofactor biosynthesis; NAD(+) biosynthesis; quinolinate from iminoaspartate: step 1/1.</text>
</comment>
<comment type="caution">
    <text evidence="11">The sequence shown here is derived from an EMBL/GenBank/DDBJ whole genome shotgun (WGS) entry which is preliminary data.</text>
</comment>
<dbReference type="PANTHER" id="PTHR30573:SF0">
    <property type="entry name" value="QUINOLINATE SYNTHASE, CHLOROPLASTIC"/>
    <property type="match status" value="1"/>
</dbReference>
<protein>
    <recommendedName>
        <fullName evidence="2 10">Quinolinate synthase</fullName>
        <ecNumber evidence="2 10">2.5.1.72</ecNumber>
    </recommendedName>
</protein>
<dbReference type="HAMAP" id="MF_00569">
    <property type="entry name" value="NadA_type3"/>
    <property type="match status" value="1"/>
</dbReference>
<dbReference type="AlphaFoldDB" id="A0A930UES4"/>
<feature type="binding site" evidence="10">
    <location>
        <begin position="130"/>
        <end position="132"/>
    </location>
    <ligand>
        <name>iminosuccinate</name>
        <dbReference type="ChEBI" id="CHEBI:77875"/>
    </ligand>
</feature>
<evidence type="ECO:0000256" key="10">
    <source>
        <dbReference type="HAMAP-Rule" id="MF_00569"/>
    </source>
</evidence>
<dbReference type="InterPro" id="IPR023515">
    <property type="entry name" value="Quinolinate_synth_A_type3"/>
</dbReference>
<dbReference type="EC" id="2.5.1.72" evidence="2 10"/>
<feature type="binding site" evidence="10">
    <location>
        <position position="312"/>
    </location>
    <ligand>
        <name>[4Fe-4S] cluster</name>
        <dbReference type="ChEBI" id="CHEBI:49883"/>
    </ligand>
</feature>
<gene>
    <name evidence="10 11" type="primary">nadA</name>
    <name evidence="11" type="ORF">ISN26_03220</name>
</gene>
<comment type="function">
    <text evidence="10">Catalyzes the condensation of iminoaspartate with dihydroxyacetone phosphate to form quinolinate.</text>
</comment>
<keyword evidence="9 10" id="KW-0411">Iron-sulfur</keyword>
<dbReference type="Gene3D" id="3.40.50.10800">
    <property type="entry name" value="NadA-like"/>
    <property type="match status" value="3"/>
</dbReference>
<dbReference type="InterPro" id="IPR003473">
    <property type="entry name" value="NadA"/>
</dbReference>
<feature type="binding site" evidence="10">
    <location>
        <begin position="246"/>
        <end position="248"/>
    </location>
    <ligand>
        <name>iminosuccinate</name>
        <dbReference type="ChEBI" id="CHEBI:77875"/>
    </ligand>
</feature>
<proteinExistence type="inferred from homology"/>
<feature type="binding site" evidence="10">
    <location>
        <position position="51"/>
    </location>
    <ligand>
        <name>iminosuccinate</name>
        <dbReference type="ChEBI" id="CHEBI:77875"/>
    </ligand>
</feature>
<organism evidence="11 12">
    <name type="scientific">Candidatus Amphirhobacter heronislandensis</name>
    <dbReference type="NCBI Taxonomy" id="1732024"/>
    <lineage>
        <taxon>Bacteria</taxon>
        <taxon>Pseudomonadati</taxon>
        <taxon>Pseudomonadota</taxon>
        <taxon>Gammaproteobacteria</taxon>
        <taxon>Candidatus Tethybacterales</taxon>
        <taxon>Candidatus Tethybacteraceae</taxon>
        <taxon>Candidatus Amphirhobacter</taxon>
    </lineage>
</organism>
<feature type="binding site" evidence="10">
    <location>
        <position position="34"/>
    </location>
    <ligand>
        <name>iminosuccinate</name>
        <dbReference type="ChEBI" id="CHEBI:77875"/>
    </ligand>
</feature>
<dbReference type="GO" id="GO:0008987">
    <property type="term" value="F:quinolinate synthetase A activity"/>
    <property type="evidence" value="ECO:0007669"/>
    <property type="project" value="UniProtKB-UniRule"/>
</dbReference>
<keyword evidence="12" id="KW-1185">Reference proteome</keyword>
<reference evidence="11" key="1">
    <citation type="submission" date="2020-10" db="EMBL/GenBank/DDBJ databases">
        <title>An improved Amphimedon queenslandica hologenome assembly reveals how three proteobacterial symbionts can extend the metabolic phenotypic of their marine sponge host.</title>
        <authorList>
            <person name="Degnan B."/>
            <person name="Degnan S."/>
            <person name="Xiang X."/>
        </authorList>
    </citation>
    <scope>NUCLEOTIDE SEQUENCE</scope>
    <source>
        <strain evidence="11">AqS2</strain>
    </source>
</reference>
<dbReference type="InterPro" id="IPR036094">
    <property type="entry name" value="NadA_sf"/>
</dbReference>
<feature type="binding site" evidence="10">
    <location>
        <position position="263"/>
    </location>
    <ligand>
        <name>iminosuccinate</name>
        <dbReference type="ChEBI" id="CHEBI:77875"/>
    </ligand>
</feature>
<dbReference type="NCBIfam" id="NF006883">
    <property type="entry name" value="PRK09375.2-4"/>
    <property type="match status" value="1"/>
</dbReference>
<feature type="binding site" evidence="10">
    <location>
        <position position="220"/>
    </location>
    <ligand>
        <name>[4Fe-4S] cluster</name>
        <dbReference type="ChEBI" id="CHEBI:49883"/>
    </ligand>
</feature>
<feature type="binding site" evidence="10">
    <location>
        <position position="151"/>
    </location>
    <ligand>
        <name>iminosuccinate</name>
        <dbReference type="ChEBI" id="CHEBI:77875"/>
    </ligand>
</feature>
<keyword evidence="6 10" id="KW-0808">Transferase</keyword>
<evidence type="ECO:0000256" key="9">
    <source>
        <dbReference type="ARBA" id="ARBA00023014"/>
    </source>
</evidence>
<sequence>MNFTQFEAVEASSCLPRIKAARARLGERCVLLAHHYQRADVYCHADLKGDSLELAKLGARLDAELIVFCGVHFMAEVADMLTADDQVVVLPDLAAGCTMADMASVPKINQCWRELGEVLDPDAAVTPVTYINSSAALKAFCGRHGGITCTSSNAGEILRWAWARREKVLFFPDQHLGRWTALQAGVPREDMAVWDYNRPRGGLTEEQIAKARILLWKGHCSVHQMFQPRHVHEWREENPDGQVIAHPECDIGVCELADSVGSTGHIVKTVSAAPPGSKWLVGTELNLVQRLAEEGKARGVSVRFMSPMVCMCSTMARIDPPHLAWCLESLADGNVVNQIKVAPEVRAEAVVALERMFALK</sequence>
<keyword evidence="7 10" id="KW-0479">Metal-binding</keyword>
<accession>A0A930UES4</accession>
<evidence type="ECO:0000256" key="2">
    <source>
        <dbReference type="ARBA" id="ARBA00012669"/>
    </source>
</evidence>
<comment type="subcellular location">
    <subcellularLocation>
        <location evidence="10">Cytoplasm</location>
    </subcellularLocation>
</comment>
<dbReference type="GO" id="GO:0034628">
    <property type="term" value="P:'de novo' NAD+ biosynthetic process from L-aspartate"/>
    <property type="evidence" value="ECO:0007669"/>
    <property type="project" value="TreeGrafter"/>
</dbReference>
<keyword evidence="8 10" id="KW-0408">Iron</keyword>
<dbReference type="EMBL" id="JADHEI010000033">
    <property type="protein sequence ID" value="MBF2735087.1"/>
    <property type="molecule type" value="Genomic_DNA"/>
</dbReference>
<dbReference type="GO" id="GO:0046872">
    <property type="term" value="F:metal ion binding"/>
    <property type="evidence" value="ECO:0007669"/>
    <property type="project" value="UniProtKB-KW"/>
</dbReference>
<evidence type="ECO:0000256" key="1">
    <source>
        <dbReference type="ARBA" id="ARBA00005065"/>
    </source>
</evidence>
<dbReference type="Pfam" id="PF02445">
    <property type="entry name" value="NadA"/>
    <property type="match status" value="1"/>
</dbReference>
<evidence type="ECO:0000313" key="11">
    <source>
        <dbReference type="EMBL" id="MBF2735087.1"/>
    </source>
</evidence>
<feature type="binding site" evidence="10">
    <location>
        <position position="97"/>
    </location>
    <ligand>
        <name>[4Fe-4S] cluster</name>
        <dbReference type="ChEBI" id="CHEBI:49883"/>
    </ligand>
</feature>
<dbReference type="NCBIfam" id="TIGR00550">
    <property type="entry name" value="nadA"/>
    <property type="match status" value="1"/>
</dbReference>
<comment type="catalytic activity">
    <reaction evidence="10">
        <text>iminosuccinate + dihydroxyacetone phosphate = quinolinate + phosphate + 2 H2O + H(+)</text>
        <dbReference type="Rhea" id="RHEA:25888"/>
        <dbReference type="ChEBI" id="CHEBI:15377"/>
        <dbReference type="ChEBI" id="CHEBI:15378"/>
        <dbReference type="ChEBI" id="CHEBI:29959"/>
        <dbReference type="ChEBI" id="CHEBI:43474"/>
        <dbReference type="ChEBI" id="CHEBI:57642"/>
        <dbReference type="ChEBI" id="CHEBI:77875"/>
        <dbReference type="EC" id="2.5.1.72"/>
    </reaction>
</comment>
<evidence type="ECO:0000256" key="7">
    <source>
        <dbReference type="ARBA" id="ARBA00022723"/>
    </source>
</evidence>